<dbReference type="Proteomes" id="UP000244905">
    <property type="component" value="Unassembled WGS sequence"/>
</dbReference>
<feature type="domain" description="MurNAc-LAA" evidence="4">
    <location>
        <begin position="63"/>
        <end position="208"/>
    </location>
</feature>
<dbReference type="PANTHER" id="PTHR30404">
    <property type="entry name" value="N-ACETYLMURAMOYL-L-ALANINE AMIDASE"/>
    <property type="match status" value="1"/>
</dbReference>
<dbReference type="Pfam" id="PF01520">
    <property type="entry name" value="Amidase_3"/>
    <property type="match status" value="1"/>
</dbReference>
<dbReference type="GeneID" id="82525779"/>
<reference evidence="6" key="1">
    <citation type="submission" date="2018-02" db="EMBL/GenBank/DDBJ databases">
        <authorList>
            <person name="Clavel T."/>
            <person name="Strowig T."/>
        </authorList>
    </citation>
    <scope>NUCLEOTIDE SEQUENCE [LARGE SCALE GENOMIC DNA]</scope>
    <source>
        <strain evidence="6">DSM 103720</strain>
    </source>
</reference>
<proteinExistence type="predicted"/>
<evidence type="ECO:0000256" key="1">
    <source>
        <dbReference type="ARBA" id="ARBA00001561"/>
    </source>
</evidence>
<dbReference type="CDD" id="cd02696">
    <property type="entry name" value="MurNAc-LAA"/>
    <property type="match status" value="1"/>
</dbReference>
<dbReference type="AlphaFoldDB" id="A0A2V1IKD9"/>
<dbReference type="EC" id="3.5.1.28" evidence="2"/>
<dbReference type="Gene3D" id="3.40.630.40">
    <property type="entry name" value="Zn-dependent exopeptidases"/>
    <property type="match status" value="1"/>
</dbReference>
<evidence type="ECO:0000256" key="2">
    <source>
        <dbReference type="ARBA" id="ARBA00011901"/>
    </source>
</evidence>
<sequence>MKILIDNGHGNNTPGKCSPDQSLREYAYAREIAGRVVDALKAKGYDAEKLVPELTDVSLAERARRVNEWCGKLGANNVIVVSIHCNAAGNGSWMAAGGWCAYTSPGQTKADLLATALYDAAEVALTDYKEIFPVLKTKGAYGANQKPIRTDYSDGDPDFEARFYILMKTKCPAVLTESLFQDNKADVAFLLSDEGKGAITQLHVEGIINYLKPGAK</sequence>
<dbReference type="GO" id="GO:0009253">
    <property type="term" value="P:peptidoglycan catabolic process"/>
    <property type="evidence" value="ECO:0007669"/>
    <property type="project" value="InterPro"/>
</dbReference>
<keyword evidence="3" id="KW-0378">Hydrolase</keyword>
<dbReference type="RefSeq" id="WP_107031930.1">
    <property type="nucleotide sequence ID" value="NZ_PUEC01000009.1"/>
</dbReference>
<dbReference type="InterPro" id="IPR050695">
    <property type="entry name" value="N-acetylmuramoyl_amidase_3"/>
</dbReference>
<dbReference type="InterPro" id="IPR002508">
    <property type="entry name" value="MurNAc-LAA_cat"/>
</dbReference>
<name>A0A2V1IKD9_9BACT</name>
<protein>
    <recommendedName>
        <fullName evidence="2">N-acetylmuramoyl-L-alanine amidase</fullName>
        <ecNumber evidence="2">3.5.1.28</ecNumber>
    </recommendedName>
</protein>
<evidence type="ECO:0000256" key="3">
    <source>
        <dbReference type="ARBA" id="ARBA00022801"/>
    </source>
</evidence>
<accession>A0A2V1IKD9</accession>
<dbReference type="SMART" id="SM00646">
    <property type="entry name" value="Ami_3"/>
    <property type="match status" value="1"/>
</dbReference>
<keyword evidence="6" id="KW-1185">Reference proteome</keyword>
<dbReference type="SUPFAM" id="SSF53187">
    <property type="entry name" value="Zn-dependent exopeptidases"/>
    <property type="match status" value="1"/>
</dbReference>
<evidence type="ECO:0000313" key="5">
    <source>
        <dbReference type="EMBL" id="PWB02865.1"/>
    </source>
</evidence>
<organism evidence="5 6">
    <name type="scientific">Duncaniella muris</name>
    <dbReference type="NCBI Taxonomy" id="2094150"/>
    <lineage>
        <taxon>Bacteria</taxon>
        <taxon>Pseudomonadati</taxon>
        <taxon>Bacteroidota</taxon>
        <taxon>Bacteroidia</taxon>
        <taxon>Bacteroidales</taxon>
        <taxon>Muribaculaceae</taxon>
        <taxon>Duncaniella</taxon>
    </lineage>
</organism>
<comment type="caution">
    <text evidence="5">The sequence shown here is derived from an EMBL/GenBank/DDBJ whole genome shotgun (WGS) entry which is preliminary data.</text>
</comment>
<dbReference type="EMBL" id="PUEC01000009">
    <property type="protein sequence ID" value="PWB02865.1"/>
    <property type="molecule type" value="Genomic_DNA"/>
</dbReference>
<evidence type="ECO:0000313" key="6">
    <source>
        <dbReference type="Proteomes" id="UP000244905"/>
    </source>
</evidence>
<comment type="catalytic activity">
    <reaction evidence="1">
        <text>Hydrolyzes the link between N-acetylmuramoyl residues and L-amino acid residues in certain cell-wall glycopeptides.</text>
        <dbReference type="EC" id="3.5.1.28"/>
    </reaction>
</comment>
<dbReference type="GO" id="GO:0008745">
    <property type="term" value="F:N-acetylmuramoyl-L-alanine amidase activity"/>
    <property type="evidence" value="ECO:0007669"/>
    <property type="project" value="UniProtKB-EC"/>
</dbReference>
<gene>
    <name evidence="5" type="ORF">C5O23_05410</name>
</gene>
<dbReference type="GO" id="GO:0030288">
    <property type="term" value="C:outer membrane-bounded periplasmic space"/>
    <property type="evidence" value="ECO:0007669"/>
    <property type="project" value="TreeGrafter"/>
</dbReference>
<dbReference type="PANTHER" id="PTHR30404:SF0">
    <property type="entry name" value="N-ACETYLMURAMOYL-L-ALANINE AMIDASE AMIC"/>
    <property type="match status" value="1"/>
</dbReference>
<evidence type="ECO:0000259" key="4">
    <source>
        <dbReference type="SMART" id="SM00646"/>
    </source>
</evidence>